<protein>
    <recommendedName>
        <fullName evidence="3">Lipoprotein</fullName>
    </recommendedName>
</protein>
<evidence type="ECO:0008006" key="3">
    <source>
        <dbReference type="Google" id="ProtNLM"/>
    </source>
</evidence>
<evidence type="ECO:0000313" key="2">
    <source>
        <dbReference type="Proteomes" id="UP000199321"/>
    </source>
</evidence>
<name>A0A1G7K012_9FLAO</name>
<accession>A0A1G7K012</accession>
<evidence type="ECO:0000313" key="1">
    <source>
        <dbReference type="EMBL" id="SDF30139.1"/>
    </source>
</evidence>
<proteinExistence type="predicted"/>
<dbReference type="Proteomes" id="UP000199321">
    <property type="component" value="Unassembled WGS sequence"/>
</dbReference>
<dbReference type="EMBL" id="FNBA01000038">
    <property type="protein sequence ID" value="SDF30139.1"/>
    <property type="molecule type" value="Genomic_DNA"/>
</dbReference>
<organism evidence="1 2">
    <name type="scientific">Ulvibacter litoralis</name>
    <dbReference type="NCBI Taxonomy" id="227084"/>
    <lineage>
        <taxon>Bacteria</taxon>
        <taxon>Pseudomonadati</taxon>
        <taxon>Bacteroidota</taxon>
        <taxon>Flavobacteriia</taxon>
        <taxon>Flavobacteriales</taxon>
        <taxon>Flavobacteriaceae</taxon>
        <taxon>Ulvibacter</taxon>
    </lineage>
</organism>
<reference evidence="1 2" key="1">
    <citation type="submission" date="2016-10" db="EMBL/GenBank/DDBJ databases">
        <authorList>
            <person name="de Groot N.N."/>
        </authorList>
    </citation>
    <scope>NUCLEOTIDE SEQUENCE [LARGE SCALE GENOMIC DNA]</scope>
    <source>
        <strain evidence="1 2">DSM 16195</strain>
    </source>
</reference>
<keyword evidence="2" id="KW-1185">Reference proteome</keyword>
<dbReference type="AlphaFoldDB" id="A0A1G7K012"/>
<dbReference type="PROSITE" id="PS51257">
    <property type="entry name" value="PROKAR_LIPOPROTEIN"/>
    <property type="match status" value="1"/>
</dbReference>
<gene>
    <name evidence="1" type="ORF">SAMN05421855_1383</name>
</gene>
<sequence>MKNFSLIISIIIVGFSSCTDWKNSNQLDSDKFENNEKRIEILSKEIKSPSEFIDAEFELFNVNGFSNNRATIPGASSLDYKFVIKVKSSDINKWKEGMVKFEPKNNNFDWTNEIIDKRKNQWITKSAPEYYNRPNENVLMIIYRTEGIIYKRVIRN</sequence>